<evidence type="ECO:0000256" key="4">
    <source>
        <dbReference type="ARBA" id="ARBA00012745"/>
    </source>
</evidence>
<keyword evidence="6 12" id="KW-0441">Lipid A biosynthesis</keyword>
<keyword evidence="14" id="KW-1185">Reference proteome</keyword>
<comment type="caution">
    <text evidence="13">The sequence shown here is derived from an EMBL/GenBank/DDBJ whole genome shotgun (WGS) entry which is preliminary data.</text>
</comment>
<keyword evidence="8 12" id="KW-0378">Hydrolase</keyword>
<evidence type="ECO:0000256" key="2">
    <source>
        <dbReference type="ARBA" id="ARBA00002923"/>
    </source>
</evidence>
<protein>
    <recommendedName>
        <fullName evidence="4 12">UDP-3-O-acyl-N-acetylglucosamine deacetylase</fullName>
        <shortName evidence="12">UDP-3-O-acyl-GlcNAc deacetylase</shortName>
        <ecNumber evidence="4 12">3.5.1.108</ecNumber>
    </recommendedName>
    <alternativeName>
        <fullName evidence="12">UDP-3-O-[R-3-hydroxymyristoyl]-N-acetylglucosamine deacetylase</fullName>
    </alternativeName>
</protein>
<dbReference type="GO" id="GO:0046872">
    <property type="term" value="F:metal ion binding"/>
    <property type="evidence" value="ECO:0007669"/>
    <property type="project" value="UniProtKB-KW"/>
</dbReference>
<dbReference type="GO" id="GO:0016020">
    <property type="term" value="C:membrane"/>
    <property type="evidence" value="ECO:0007669"/>
    <property type="project" value="GOC"/>
</dbReference>
<comment type="similarity">
    <text evidence="12">Belongs to the LpxC family.</text>
</comment>
<dbReference type="EC" id="3.5.1.108" evidence="4 12"/>
<dbReference type="NCBIfam" id="TIGR00325">
    <property type="entry name" value="lpxC"/>
    <property type="match status" value="1"/>
</dbReference>
<dbReference type="UniPathway" id="UPA00359">
    <property type="reaction ID" value="UER00478"/>
</dbReference>
<keyword evidence="10 12" id="KW-0443">Lipid metabolism</keyword>
<evidence type="ECO:0000256" key="3">
    <source>
        <dbReference type="ARBA" id="ARBA00005002"/>
    </source>
</evidence>
<evidence type="ECO:0000256" key="12">
    <source>
        <dbReference type="HAMAP-Rule" id="MF_00388"/>
    </source>
</evidence>
<evidence type="ECO:0000256" key="8">
    <source>
        <dbReference type="ARBA" id="ARBA00022801"/>
    </source>
</evidence>
<dbReference type="SUPFAM" id="SSF54211">
    <property type="entry name" value="Ribosomal protein S5 domain 2-like"/>
    <property type="match status" value="2"/>
</dbReference>
<dbReference type="PANTHER" id="PTHR33694:SF1">
    <property type="entry name" value="UDP-3-O-ACYL-N-ACETYLGLUCOSAMINE DEACETYLASE 1, MITOCHONDRIAL-RELATED"/>
    <property type="match status" value="1"/>
</dbReference>
<dbReference type="GO" id="GO:0103117">
    <property type="term" value="F:UDP-3-O-acyl-N-acetylglucosamine deacetylase activity"/>
    <property type="evidence" value="ECO:0007669"/>
    <property type="project" value="UniProtKB-UniRule"/>
</dbReference>
<dbReference type="PATRIC" id="fig|1229521.3.peg.1516"/>
<keyword evidence="5 12" id="KW-0444">Lipid biosynthesis</keyword>
<gene>
    <name evidence="12 13" type="primary">lpxC</name>
    <name evidence="13" type="ORF">D791_01501</name>
</gene>
<name>W9UWV9_9GAMM</name>
<feature type="binding site" evidence="12">
    <location>
        <position position="78"/>
    </location>
    <ligand>
        <name>Zn(2+)</name>
        <dbReference type="ChEBI" id="CHEBI:29105"/>
    </ligand>
</feature>
<comment type="pathway">
    <text evidence="3 12">Glycolipid biosynthesis; lipid IV(A) biosynthesis; lipid IV(A) from (3R)-3-hydroxytetradecanoyl-[acyl-carrier-protein] and UDP-N-acetyl-alpha-D-glucosamine: step 2/6.</text>
</comment>
<keyword evidence="9 12" id="KW-0862">Zinc</keyword>
<feature type="active site" description="Proton donor" evidence="12">
    <location>
        <position position="264"/>
    </location>
</feature>
<evidence type="ECO:0000256" key="1">
    <source>
        <dbReference type="ARBA" id="ARBA00001947"/>
    </source>
</evidence>
<evidence type="ECO:0000256" key="5">
    <source>
        <dbReference type="ARBA" id="ARBA00022516"/>
    </source>
</evidence>
<dbReference type="Proteomes" id="UP000019464">
    <property type="component" value="Unassembled WGS sequence"/>
</dbReference>
<dbReference type="InterPro" id="IPR020568">
    <property type="entry name" value="Ribosomal_Su5_D2-typ_SF"/>
</dbReference>
<evidence type="ECO:0000256" key="9">
    <source>
        <dbReference type="ARBA" id="ARBA00022833"/>
    </source>
</evidence>
<dbReference type="InterPro" id="IPR015870">
    <property type="entry name" value="UDP-acyl_N-AcGlcN_deAcase_N"/>
</dbReference>
<dbReference type="HAMAP" id="MF_00388">
    <property type="entry name" value="LpxC"/>
    <property type="match status" value="1"/>
</dbReference>
<dbReference type="EMBL" id="AONB01000005">
    <property type="protein sequence ID" value="EXJ11728.1"/>
    <property type="molecule type" value="Genomic_DNA"/>
</dbReference>
<evidence type="ECO:0000256" key="11">
    <source>
        <dbReference type="ARBA" id="ARBA00024535"/>
    </source>
</evidence>
<sequence>MIKQRTLSRSIKANGIGLHSGKKVYMTLKPAPENMGIVFRRVDLTPIVDIPAFALNVVSTQLSTNLAEGAASVSTVEHLMSALAGLGIDNAIIEVDAEEIPIMDGSAAPFVFLIQSAGIQEQSAAKEFVRILRPIGIEVGEKTASFRPFNGFKLGFKIEFDHPAFTEKHLESSLEFSSHNFVKEVSRARTFGFMRDIEFLRSNNLALGGNFDNAIVVDDQKVLNQDGLRYENEFVKHKILDAVGDLYLLGRSIIGEYYGFKSGHHLNNLLLRELLNHPDAFERVTFEQGQAPVPIDYQPRRASSRRLKRSIRMDSRIISGFFMSKNYK</sequence>
<dbReference type="InterPro" id="IPR004463">
    <property type="entry name" value="UDP-acyl_GlcNac_deAcase"/>
</dbReference>
<dbReference type="OrthoDB" id="9802746at2"/>
<organism evidence="13 14">
    <name type="scientific">Nitrincola nitratireducens</name>
    <dbReference type="NCBI Taxonomy" id="1229521"/>
    <lineage>
        <taxon>Bacteria</taxon>
        <taxon>Pseudomonadati</taxon>
        <taxon>Pseudomonadota</taxon>
        <taxon>Gammaproteobacteria</taxon>
        <taxon>Oceanospirillales</taxon>
        <taxon>Oceanospirillaceae</taxon>
        <taxon>Nitrincola</taxon>
    </lineage>
</organism>
<comment type="cofactor">
    <cofactor evidence="1 12">
        <name>Zn(2+)</name>
        <dbReference type="ChEBI" id="CHEBI:29105"/>
    </cofactor>
</comment>
<reference evidence="13 14" key="2">
    <citation type="journal article" date="2015" name="Syst. Appl. Microbiol.">
        <title>Nitrincola nitratireducens sp. nov. isolated from a haloalkaline crater lake.</title>
        <authorList>
            <person name="Singh A."/>
            <person name="Vaidya B."/>
            <person name="Tanuku N.R."/>
            <person name="Pinnaka A.K."/>
        </authorList>
    </citation>
    <scope>NUCLEOTIDE SEQUENCE [LARGE SCALE GENOMIC DNA]</scope>
    <source>
        <strain evidence="13 14">AK23</strain>
    </source>
</reference>
<feature type="binding site" evidence="12">
    <location>
        <position position="237"/>
    </location>
    <ligand>
        <name>Zn(2+)</name>
        <dbReference type="ChEBI" id="CHEBI:29105"/>
    </ligand>
</feature>
<dbReference type="STRING" id="1229521.D791_01501"/>
<comment type="catalytic activity">
    <reaction evidence="11 12">
        <text>a UDP-3-O-[(3R)-3-hydroxyacyl]-N-acetyl-alpha-D-glucosamine + H2O = a UDP-3-O-[(3R)-3-hydroxyacyl]-alpha-D-glucosamine + acetate</text>
        <dbReference type="Rhea" id="RHEA:67816"/>
        <dbReference type="ChEBI" id="CHEBI:15377"/>
        <dbReference type="ChEBI" id="CHEBI:30089"/>
        <dbReference type="ChEBI" id="CHEBI:137740"/>
        <dbReference type="ChEBI" id="CHEBI:173225"/>
        <dbReference type="EC" id="3.5.1.108"/>
    </reaction>
</comment>
<dbReference type="Gene3D" id="3.30.1700.10">
    <property type="entry name" value="lpxc deacetylase, domain 2"/>
    <property type="match status" value="1"/>
</dbReference>
<dbReference type="InterPro" id="IPR011334">
    <property type="entry name" value="UDP-acyl_GlcNac_deAcase_C"/>
</dbReference>
<dbReference type="Gene3D" id="3.30.230.20">
    <property type="entry name" value="lpxc deacetylase, domain 1"/>
    <property type="match status" value="1"/>
</dbReference>
<comment type="function">
    <text evidence="2 12">Catalyzes the hydrolysis of UDP-3-O-myristoyl-N-acetylglucosamine to form UDP-3-O-myristoylglucosamine and acetate, the committed step in lipid A biosynthesis.</text>
</comment>
<evidence type="ECO:0000256" key="6">
    <source>
        <dbReference type="ARBA" id="ARBA00022556"/>
    </source>
</evidence>
<dbReference type="PANTHER" id="PTHR33694">
    <property type="entry name" value="UDP-3-O-ACYL-N-ACETYLGLUCOSAMINE DEACETYLASE 1, MITOCHONDRIAL-RELATED"/>
    <property type="match status" value="1"/>
</dbReference>
<accession>W9UWV9</accession>
<dbReference type="GO" id="GO:0009245">
    <property type="term" value="P:lipid A biosynthetic process"/>
    <property type="evidence" value="ECO:0007669"/>
    <property type="project" value="UniProtKB-UniRule"/>
</dbReference>
<reference evidence="14" key="1">
    <citation type="submission" date="2012-11" db="EMBL/GenBank/DDBJ databases">
        <authorList>
            <person name="Singh A."/>
            <person name="Pinnaka A.K."/>
            <person name="Vaidya B."/>
        </authorList>
    </citation>
    <scope>NUCLEOTIDE SEQUENCE [LARGE SCALE GENOMIC DNA]</scope>
    <source>
        <strain evidence="14">AK23</strain>
    </source>
</reference>
<evidence type="ECO:0000313" key="13">
    <source>
        <dbReference type="EMBL" id="EXJ11728.1"/>
    </source>
</evidence>
<evidence type="ECO:0000256" key="7">
    <source>
        <dbReference type="ARBA" id="ARBA00022723"/>
    </source>
</evidence>
<proteinExistence type="inferred from homology"/>
<feature type="binding site" evidence="12">
    <location>
        <position position="241"/>
    </location>
    <ligand>
        <name>Zn(2+)</name>
        <dbReference type="ChEBI" id="CHEBI:29105"/>
    </ligand>
</feature>
<evidence type="ECO:0000256" key="10">
    <source>
        <dbReference type="ARBA" id="ARBA00023098"/>
    </source>
</evidence>
<evidence type="ECO:0000313" key="14">
    <source>
        <dbReference type="Proteomes" id="UP000019464"/>
    </source>
</evidence>
<dbReference type="Pfam" id="PF03331">
    <property type="entry name" value="LpxC"/>
    <property type="match status" value="1"/>
</dbReference>
<keyword evidence="7 12" id="KW-0479">Metal-binding</keyword>
<dbReference type="AlphaFoldDB" id="W9UWV9"/>